<accession>A0ABY5MQT3</accession>
<evidence type="ECO:0000313" key="3">
    <source>
        <dbReference type="Proteomes" id="UP001342418"/>
    </source>
</evidence>
<reference evidence="2 3" key="1">
    <citation type="submission" date="2018-07" db="EMBL/GenBank/DDBJ databases">
        <title>Genome sequence of Nitratireductor thuwali#1536.</title>
        <authorList>
            <person name="Michoud G."/>
            <person name="Merlino G."/>
            <person name="Sefrji F.O."/>
            <person name="Daffonchio D."/>
        </authorList>
    </citation>
    <scope>NUCLEOTIDE SEQUENCE [LARGE SCALE GENOMIC DNA]</scope>
    <source>
        <strain evidence="3">Nit1536</strain>
    </source>
</reference>
<name>A0ABY5MQT3_9HYPH</name>
<dbReference type="Proteomes" id="UP001342418">
    <property type="component" value="Chromosome"/>
</dbReference>
<dbReference type="RefSeq" id="WP_338530487.1">
    <property type="nucleotide sequence ID" value="NZ_CP030941.1"/>
</dbReference>
<evidence type="ECO:0000256" key="1">
    <source>
        <dbReference type="SAM" id="SignalP"/>
    </source>
</evidence>
<protein>
    <recommendedName>
        <fullName evidence="4">Lipoprotein</fullName>
    </recommendedName>
</protein>
<organism evidence="2 3">
    <name type="scientific">Nitratireductor thuwali</name>
    <dbReference type="NCBI Taxonomy" id="2267699"/>
    <lineage>
        <taxon>Bacteria</taxon>
        <taxon>Pseudomonadati</taxon>
        <taxon>Pseudomonadota</taxon>
        <taxon>Alphaproteobacteria</taxon>
        <taxon>Hyphomicrobiales</taxon>
        <taxon>Phyllobacteriaceae</taxon>
        <taxon>Nitratireductor</taxon>
    </lineage>
</organism>
<gene>
    <name evidence="2" type="ORF">NTH_02716</name>
</gene>
<feature type="signal peptide" evidence="1">
    <location>
        <begin position="1"/>
        <end position="20"/>
    </location>
</feature>
<feature type="chain" id="PRO_5046643500" description="Lipoprotein" evidence="1">
    <location>
        <begin position="21"/>
        <end position="97"/>
    </location>
</feature>
<keyword evidence="3" id="KW-1185">Reference proteome</keyword>
<evidence type="ECO:0000313" key="2">
    <source>
        <dbReference type="EMBL" id="UUP18236.1"/>
    </source>
</evidence>
<sequence>MIFLRLIPFLAFWLMMAGCASDDRSWVRDDTPRSDVDQALAECKYQAEAATIGIGANNHHPRTWGDAIGDAIGDGIIQGMDEAELVNSCMQAKGFRR</sequence>
<proteinExistence type="predicted"/>
<dbReference type="PROSITE" id="PS51257">
    <property type="entry name" value="PROKAR_LIPOPROTEIN"/>
    <property type="match status" value="1"/>
</dbReference>
<keyword evidence="1" id="KW-0732">Signal</keyword>
<dbReference type="EMBL" id="CP030941">
    <property type="protein sequence ID" value="UUP18236.1"/>
    <property type="molecule type" value="Genomic_DNA"/>
</dbReference>
<evidence type="ECO:0008006" key="4">
    <source>
        <dbReference type="Google" id="ProtNLM"/>
    </source>
</evidence>